<protein>
    <submittedName>
        <fullName evidence="1">100_t:CDS:1</fullName>
    </submittedName>
</protein>
<organism evidence="1 2">
    <name type="scientific">Cetraspora pellucida</name>
    <dbReference type="NCBI Taxonomy" id="1433469"/>
    <lineage>
        <taxon>Eukaryota</taxon>
        <taxon>Fungi</taxon>
        <taxon>Fungi incertae sedis</taxon>
        <taxon>Mucoromycota</taxon>
        <taxon>Glomeromycotina</taxon>
        <taxon>Glomeromycetes</taxon>
        <taxon>Diversisporales</taxon>
        <taxon>Gigasporaceae</taxon>
        <taxon>Cetraspora</taxon>
    </lineage>
</organism>
<sequence length="69" mass="7847">KTCPLHTWKVCDRTIQAPCHGLFDCLAFTTYDGLSVESFTNELPRFICTNCYIMNGGHMYISPEKGNKK</sequence>
<feature type="non-terminal residue" evidence="1">
    <location>
        <position position="69"/>
    </location>
</feature>
<gene>
    <name evidence="1" type="ORF">SPELUC_LOCUS17006</name>
</gene>
<reference evidence="1" key="1">
    <citation type="submission" date="2021-06" db="EMBL/GenBank/DDBJ databases">
        <authorList>
            <person name="Kallberg Y."/>
            <person name="Tangrot J."/>
            <person name="Rosling A."/>
        </authorList>
    </citation>
    <scope>NUCLEOTIDE SEQUENCE</scope>
    <source>
        <strain evidence="1">28 12/20/2015</strain>
    </source>
</reference>
<evidence type="ECO:0000313" key="1">
    <source>
        <dbReference type="EMBL" id="CAG8788397.1"/>
    </source>
</evidence>
<name>A0ACA9RDU2_9GLOM</name>
<comment type="caution">
    <text evidence="1">The sequence shown here is derived from an EMBL/GenBank/DDBJ whole genome shotgun (WGS) entry which is preliminary data.</text>
</comment>
<dbReference type="EMBL" id="CAJVPW010066663">
    <property type="protein sequence ID" value="CAG8788397.1"/>
    <property type="molecule type" value="Genomic_DNA"/>
</dbReference>
<dbReference type="Proteomes" id="UP000789366">
    <property type="component" value="Unassembled WGS sequence"/>
</dbReference>
<keyword evidence="2" id="KW-1185">Reference proteome</keyword>
<proteinExistence type="predicted"/>
<evidence type="ECO:0000313" key="2">
    <source>
        <dbReference type="Proteomes" id="UP000789366"/>
    </source>
</evidence>
<feature type="non-terminal residue" evidence="1">
    <location>
        <position position="1"/>
    </location>
</feature>
<accession>A0ACA9RDU2</accession>